<name>A0AAE0L146_9CHLO</name>
<dbReference type="AlphaFoldDB" id="A0AAE0L146"/>
<sequence length="121" mass="13442">MVTTAALLLCFVSEITRGRQHHDHHRSAFSLFVAVITAVDANTMITTKGLSLCSSQCSPLWTPTPWSPSQRFRCVRRSDHHRERWHRGHHRSAFTVFVAVITIASVGTVVTTAALSLCSSQ</sequence>
<protein>
    <recommendedName>
        <fullName evidence="5">Secreted peptide</fullName>
    </recommendedName>
</protein>
<proteinExistence type="predicted"/>
<keyword evidence="1" id="KW-0472">Membrane</keyword>
<keyword evidence="4" id="KW-1185">Reference proteome</keyword>
<reference evidence="3 4" key="1">
    <citation type="journal article" date="2015" name="Genome Biol. Evol.">
        <title>Comparative Genomics of a Bacterivorous Green Alga Reveals Evolutionary Causalities and Consequences of Phago-Mixotrophic Mode of Nutrition.</title>
        <authorList>
            <person name="Burns J.A."/>
            <person name="Paasch A."/>
            <person name="Narechania A."/>
            <person name="Kim E."/>
        </authorList>
    </citation>
    <scope>NUCLEOTIDE SEQUENCE [LARGE SCALE GENOMIC DNA]</scope>
    <source>
        <strain evidence="3 4">PLY_AMNH</strain>
    </source>
</reference>
<evidence type="ECO:0000313" key="3">
    <source>
        <dbReference type="EMBL" id="KAK3268067.1"/>
    </source>
</evidence>
<evidence type="ECO:0000313" key="4">
    <source>
        <dbReference type="Proteomes" id="UP001190700"/>
    </source>
</evidence>
<evidence type="ECO:0008006" key="5">
    <source>
        <dbReference type="Google" id="ProtNLM"/>
    </source>
</evidence>
<gene>
    <name evidence="3" type="ORF">CYMTET_23407</name>
</gene>
<keyword evidence="2" id="KW-0732">Signal</keyword>
<keyword evidence="1" id="KW-0812">Transmembrane</keyword>
<evidence type="ECO:0000256" key="2">
    <source>
        <dbReference type="SAM" id="SignalP"/>
    </source>
</evidence>
<dbReference type="Proteomes" id="UP001190700">
    <property type="component" value="Unassembled WGS sequence"/>
</dbReference>
<dbReference type="EMBL" id="LGRX02012037">
    <property type="protein sequence ID" value="KAK3268067.1"/>
    <property type="molecule type" value="Genomic_DNA"/>
</dbReference>
<feature type="transmembrane region" description="Helical" evidence="1">
    <location>
        <begin position="92"/>
        <end position="115"/>
    </location>
</feature>
<accession>A0AAE0L146</accession>
<feature type="chain" id="PRO_5042071941" description="Secreted peptide" evidence="2">
    <location>
        <begin position="19"/>
        <end position="121"/>
    </location>
</feature>
<feature type="signal peptide" evidence="2">
    <location>
        <begin position="1"/>
        <end position="18"/>
    </location>
</feature>
<keyword evidence="1" id="KW-1133">Transmembrane helix</keyword>
<comment type="caution">
    <text evidence="3">The sequence shown here is derived from an EMBL/GenBank/DDBJ whole genome shotgun (WGS) entry which is preliminary data.</text>
</comment>
<evidence type="ECO:0000256" key="1">
    <source>
        <dbReference type="SAM" id="Phobius"/>
    </source>
</evidence>
<organism evidence="3 4">
    <name type="scientific">Cymbomonas tetramitiformis</name>
    <dbReference type="NCBI Taxonomy" id="36881"/>
    <lineage>
        <taxon>Eukaryota</taxon>
        <taxon>Viridiplantae</taxon>
        <taxon>Chlorophyta</taxon>
        <taxon>Pyramimonadophyceae</taxon>
        <taxon>Pyramimonadales</taxon>
        <taxon>Pyramimonadaceae</taxon>
        <taxon>Cymbomonas</taxon>
    </lineage>
</organism>